<keyword evidence="11" id="KW-1185">Reference proteome</keyword>
<organism evidence="10 11">
    <name type="scientific">Vigna angularis var. angularis</name>
    <dbReference type="NCBI Taxonomy" id="157739"/>
    <lineage>
        <taxon>Eukaryota</taxon>
        <taxon>Viridiplantae</taxon>
        <taxon>Streptophyta</taxon>
        <taxon>Embryophyta</taxon>
        <taxon>Tracheophyta</taxon>
        <taxon>Spermatophyta</taxon>
        <taxon>Magnoliopsida</taxon>
        <taxon>eudicotyledons</taxon>
        <taxon>Gunneridae</taxon>
        <taxon>Pentapetalae</taxon>
        <taxon>rosids</taxon>
        <taxon>fabids</taxon>
        <taxon>Fabales</taxon>
        <taxon>Fabaceae</taxon>
        <taxon>Papilionoideae</taxon>
        <taxon>50 kb inversion clade</taxon>
        <taxon>NPAAA clade</taxon>
        <taxon>indigoferoid/millettioid clade</taxon>
        <taxon>Phaseoleae</taxon>
        <taxon>Vigna</taxon>
    </lineage>
</organism>
<evidence type="ECO:0000256" key="4">
    <source>
        <dbReference type="ARBA" id="ARBA00022801"/>
    </source>
</evidence>
<feature type="active site" evidence="7">
    <location>
        <position position="106"/>
    </location>
</feature>
<evidence type="ECO:0000256" key="9">
    <source>
        <dbReference type="SAM" id="SignalP"/>
    </source>
</evidence>
<keyword evidence="6" id="KW-0456">Lyase</keyword>
<dbReference type="GO" id="GO:0003723">
    <property type="term" value="F:RNA binding"/>
    <property type="evidence" value="ECO:0007669"/>
    <property type="project" value="InterPro"/>
</dbReference>
<evidence type="ECO:0000313" key="11">
    <source>
        <dbReference type="Proteomes" id="UP000291084"/>
    </source>
</evidence>
<keyword evidence="4" id="KW-0378">Hydrolase</keyword>
<dbReference type="PROSITE" id="PS00531">
    <property type="entry name" value="RNASE_T2_2"/>
    <property type="match status" value="1"/>
</dbReference>
<sequence>MNCLKVFFILSLFFCGSVVGFQYWKMAQTWPRGFCKYNTCDASTTKPFKFTIHGLWPSDYGKQQPEFCSVSKNSSIYLTKELVTKLDQDWPSYTTIRTNKEFWSHEWSKHGSCSNMSEIDYFKLALDIYANNDIQQILGYSNILPGNTYEVNKIILAIRTSPIGVEPQLKCENGDLIEIRLCLNNNPIPQYINCPSRPSSTCPINVSFI</sequence>
<dbReference type="Proteomes" id="UP000291084">
    <property type="component" value="Chromosome 5"/>
</dbReference>
<dbReference type="GO" id="GO:0016787">
    <property type="term" value="F:hydrolase activity"/>
    <property type="evidence" value="ECO:0007669"/>
    <property type="project" value="UniProtKB-KW"/>
</dbReference>
<evidence type="ECO:0000256" key="6">
    <source>
        <dbReference type="ARBA" id="ARBA00023239"/>
    </source>
</evidence>
<dbReference type="InterPro" id="IPR001568">
    <property type="entry name" value="RNase_T2-like"/>
</dbReference>
<dbReference type="InterPro" id="IPR018188">
    <property type="entry name" value="RNase_T2_His_AS_1"/>
</dbReference>
<evidence type="ECO:0000256" key="1">
    <source>
        <dbReference type="ARBA" id="ARBA00007469"/>
    </source>
</evidence>
<evidence type="ECO:0000256" key="7">
    <source>
        <dbReference type="PIRSR" id="PIRSR633697-1"/>
    </source>
</evidence>
<dbReference type="GO" id="GO:0033897">
    <property type="term" value="F:ribonuclease T2 activity"/>
    <property type="evidence" value="ECO:0007669"/>
    <property type="project" value="InterPro"/>
</dbReference>
<comment type="similarity">
    <text evidence="1 8">Belongs to the RNase T2 family.</text>
</comment>
<feature type="signal peptide" evidence="9">
    <location>
        <begin position="1"/>
        <end position="20"/>
    </location>
</feature>
<dbReference type="OrthoDB" id="1898737at2759"/>
<keyword evidence="2" id="KW-0540">Nuclease</keyword>
<evidence type="ECO:0000313" key="10">
    <source>
        <dbReference type="EMBL" id="BAT88861.1"/>
    </source>
</evidence>
<dbReference type="AlphaFoldDB" id="A0A0S3S7S9"/>
<dbReference type="PROSITE" id="PS00530">
    <property type="entry name" value="RNASE_T2_1"/>
    <property type="match status" value="1"/>
</dbReference>
<evidence type="ECO:0000256" key="2">
    <source>
        <dbReference type="ARBA" id="ARBA00022722"/>
    </source>
</evidence>
<dbReference type="Gene3D" id="3.90.730.10">
    <property type="entry name" value="Ribonuclease T2-like"/>
    <property type="match status" value="1"/>
</dbReference>
<dbReference type="InterPro" id="IPR033697">
    <property type="entry name" value="Ribonuclease_T2_eukaryotic"/>
</dbReference>
<dbReference type="CDD" id="cd01061">
    <property type="entry name" value="RNase_T2_euk"/>
    <property type="match status" value="1"/>
</dbReference>
<dbReference type="InterPro" id="IPR036430">
    <property type="entry name" value="RNase_T2-like_sf"/>
</dbReference>
<keyword evidence="3" id="KW-0255">Endonuclease</keyword>
<gene>
    <name evidence="10" type="primary">Vigan.05G249500</name>
    <name evidence="10" type="ORF">VIGAN_05249500</name>
</gene>
<keyword evidence="9" id="KW-0732">Signal</keyword>
<dbReference type="PANTHER" id="PTHR11240">
    <property type="entry name" value="RIBONUCLEASE T2"/>
    <property type="match status" value="1"/>
</dbReference>
<dbReference type="GO" id="GO:0006401">
    <property type="term" value="P:RNA catabolic process"/>
    <property type="evidence" value="ECO:0007669"/>
    <property type="project" value="TreeGrafter"/>
</dbReference>
<evidence type="ECO:0000256" key="8">
    <source>
        <dbReference type="RuleBase" id="RU004328"/>
    </source>
</evidence>
<evidence type="ECO:0000256" key="5">
    <source>
        <dbReference type="ARBA" id="ARBA00023157"/>
    </source>
</evidence>
<proteinExistence type="inferred from homology"/>
<feature type="active site" evidence="7">
    <location>
        <position position="53"/>
    </location>
</feature>
<accession>A0A0S3S7S9</accession>
<feature type="chain" id="PRO_5006617853" evidence="9">
    <location>
        <begin position="21"/>
        <end position="209"/>
    </location>
</feature>
<feature type="active site" evidence="7">
    <location>
        <position position="110"/>
    </location>
</feature>
<name>A0A0S3S7S9_PHAAN</name>
<dbReference type="PANTHER" id="PTHR11240:SF75">
    <property type="entry name" value="RIBONUCLEASE 3"/>
    <property type="match status" value="1"/>
</dbReference>
<dbReference type="EMBL" id="AP015038">
    <property type="protein sequence ID" value="BAT88861.1"/>
    <property type="molecule type" value="Genomic_DNA"/>
</dbReference>
<protein>
    <submittedName>
        <fullName evidence="10">Uncharacterized protein</fullName>
    </submittedName>
</protein>
<reference evidence="10 11" key="1">
    <citation type="journal article" date="2015" name="Sci. Rep.">
        <title>The power of single molecule real-time sequencing technology in the de novo assembly of a eukaryotic genome.</title>
        <authorList>
            <person name="Sakai H."/>
            <person name="Naito K."/>
            <person name="Ogiso-Tanaka E."/>
            <person name="Takahashi Y."/>
            <person name="Iseki K."/>
            <person name="Muto C."/>
            <person name="Satou K."/>
            <person name="Teruya K."/>
            <person name="Shiroma A."/>
            <person name="Shimoji M."/>
            <person name="Hirano T."/>
            <person name="Itoh T."/>
            <person name="Kaga A."/>
            <person name="Tomooka N."/>
        </authorList>
    </citation>
    <scope>NUCLEOTIDE SEQUENCE [LARGE SCALE GENOMIC DNA]</scope>
    <source>
        <strain evidence="11">cv. Shumari</strain>
    </source>
</reference>
<dbReference type="GO" id="GO:0005576">
    <property type="term" value="C:extracellular region"/>
    <property type="evidence" value="ECO:0007669"/>
    <property type="project" value="TreeGrafter"/>
</dbReference>
<dbReference type="Pfam" id="PF00445">
    <property type="entry name" value="Ribonuclease_T2"/>
    <property type="match status" value="1"/>
</dbReference>
<dbReference type="InterPro" id="IPR033130">
    <property type="entry name" value="RNase_T2_His_AS_2"/>
</dbReference>
<keyword evidence="5" id="KW-1015">Disulfide bond</keyword>
<evidence type="ECO:0000256" key="3">
    <source>
        <dbReference type="ARBA" id="ARBA00022759"/>
    </source>
</evidence>
<dbReference type="SUPFAM" id="SSF55895">
    <property type="entry name" value="Ribonuclease Rh-like"/>
    <property type="match status" value="1"/>
</dbReference>